<accession>A0A1M7GSF2</accession>
<feature type="signal peptide" evidence="5">
    <location>
        <begin position="1"/>
        <end position="19"/>
    </location>
</feature>
<reference evidence="7 8" key="1">
    <citation type="submission" date="2016-11" db="EMBL/GenBank/DDBJ databases">
        <authorList>
            <person name="Jaros S."/>
            <person name="Januszkiewicz K."/>
            <person name="Wedrychowicz H."/>
        </authorList>
    </citation>
    <scope>NUCLEOTIDE SEQUENCE [LARGE SCALE GENOMIC DNA]</scope>
    <source>
        <strain evidence="7 8">DSM 29589</strain>
    </source>
</reference>
<evidence type="ECO:0000256" key="3">
    <source>
        <dbReference type="ARBA" id="ARBA00023004"/>
    </source>
</evidence>
<dbReference type="SUPFAM" id="SSF46626">
    <property type="entry name" value="Cytochrome c"/>
    <property type="match status" value="1"/>
</dbReference>
<name>A0A1M7GSF2_9RHOB</name>
<dbReference type="GO" id="GO:0046872">
    <property type="term" value="F:metal ion binding"/>
    <property type="evidence" value="ECO:0007669"/>
    <property type="project" value="UniProtKB-KW"/>
</dbReference>
<dbReference type="OrthoDB" id="9777352at2"/>
<evidence type="ECO:0000256" key="2">
    <source>
        <dbReference type="ARBA" id="ARBA00022723"/>
    </source>
</evidence>
<evidence type="ECO:0000259" key="6">
    <source>
        <dbReference type="PROSITE" id="PS51007"/>
    </source>
</evidence>
<feature type="chain" id="PRO_5013269115" description="Cytochrome c domain-containing protein" evidence="5">
    <location>
        <begin position="20"/>
        <end position="439"/>
    </location>
</feature>
<dbReference type="InterPro" id="IPR036909">
    <property type="entry name" value="Cyt_c-like_dom_sf"/>
</dbReference>
<evidence type="ECO:0000256" key="1">
    <source>
        <dbReference type="ARBA" id="ARBA00022617"/>
    </source>
</evidence>
<dbReference type="STRING" id="337701.SAMN05444398_11165"/>
<dbReference type="GO" id="GO:0020037">
    <property type="term" value="F:heme binding"/>
    <property type="evidence" value="ECO:0007669"/>
    <property type="project" value="InterPro"/>
</dbReference>
<keyword evidence="3 4" id="KW-0408">Iron</keyword>
<keyword evidence="5" id="KW-0732">Signal</keyword>
<evidence type="ECO:0000256" key="5">
    <source>
        <dbReference type="SAM" id="SignalP"/>
    </source>
</evidence>
<evidence type="ECO:0000313" key="8">
    <source>
        <dbReference type="Proteomes" id="UP000183974"/>
    </source>
</evidence>
<dbReference type="EMBL" id="FRBR01000011">
    <property type="protein sequence ID" value="SHM19141.1"/>
    <property type="molecule type" value="Genomic_DNA"/>
</dbReference>
<dbReference type="Proteomes" id="UP000183974">
    <property type="component" value="Unassembled WGS sequence"/>
</dbReference>
<dbReference type="InterPro" id="IPR009056">
    <property type="entry name" value="Cyt_c-like_dom"/>
</dbReference>
<dbReference type="RefSeq" id="WP_073035934.1">
    <property type="nucleotide sequence ID" value="NZ_BMLR01000012.1"/>
</dbReference>
<feature type="domain" description="Cytochrome c" evidence="6">
    <location>
        <begin position="20"/>
        <end position="132"/>
    </location>
</feature>
<protein>
    <recommendedName>
        <fullName evidence="6">Cytochrome c domain-containing protein</fullName>
    </recommendedName>
</protein>
<sequence>MTLLRAVIFLSFWAFPGVADPPGPGRAVFEGLAGVPGHAAIGSNKVEASRFPCRTCHRRDGRGGGEGDAPPIAWEYLSRPAHGRPAYDRGSFSDLLAIGVAPSGKRISHLMPRYEFDDETLGSLVAYLSVLTAEQKTGIHPDRIVFGVPVPTGHEAYGRRLIQNLDAVIAAKIPRNGLYGRRVELRPLVGDLPSIVDQARRQTVAVLSPVPSGRFDHSHFTGSGIPVLFPLAAVSEDDDHTLIRSLYASRERVIGSLIDKMGTDGCGQLSLLTATEAEFRDVQARLVPKNRASLEVSRDLEGHAGCAFFLSGNPGTLTWQDIGRPRAIYVPGAHVVDLLNSLDGFDGTVVVGRHETTALDLAVAEDIEVIRAHAVLIGEVLHDALRIAGRDLTRTSLLSAVGAVSRPDLGIGFPTGTPAGSEEVILQSVTFETGGGQPE</sequence>
<dbReference type="GO" id="GO:0009055">
    <property type="term" value="F:electron transfer activity"/>
    <property type="evidence" value="ECO:0007669"/>
    <property type="project" value="InterPro"/>
</dbReference>
<gene>
    <name evidence="7" type="ORF">SAMN05444398_11165</name>
</gene>
<dbReference type="AlphaFoldDB" id="A0A1M7GSF2"/>
<evidence type="ECO:0000256" key="4">
    <source>
        <dbReference type="PROSITE-ProRule" id="PRU00433"/>
    </source>
</evidence>
<keyword evidence="1 4" id="KW-0349">Heme</keyword>
<proteinExistence type="predicted"/>
<keyword evidence="2 4" id="KW-0479">Metal-binding</keyword>
<dbReference type="PROSITE" id="PS51007">
    <property type="entry name" value="CYTC"/>
    <property type="match status" value="1"/>
</dbReference>
<organism evidence="7 8">
    <name type="scientific">Roseovarius pacificus</name>
    <dbReference type="NCBI Taxonomy" id="337701"/>
    <lineage>
        <taxon>Bacteria</taxon>
        <taxon>Pseudomonadati</taxon>
        <taxon>Pseudomonadota</taxon>
        <taxon>Alphaproteobacteria</taxon>
        <taxon>Rhodobacterales</taxon>
        <taxon>Roseobacteraceae</taxon>
        <taxon>Roseovarius</taxon>
    </lineage>
</organism>
<evidence type="ECO:0000313" key="7">
    <source>
        <dbReference type="EMBL" id="SHM19141.1"/>
    </source>
</evidence>
<keyword evidence="8" id="KW-1185">Reference proteome</keyword>